<dbReference type="Proteomes" id="UP000504617">
    <property type="component" value="Unplaced"/>
</dbReference>
<keyword evidence="4" id="KW-0472">Membrane</keyword>
<keyword evidence="7" id="KW-0325">Glycoprotein</keyword>
<evidence type="ECO:0000256" key="8">
    <source>
        <dbReference type="ARBA" id="ARBA00023319"/>
    </source>
</evidence>
<evidence type="ECO:0000256" key="7">
    <source>
        <dbReference type="ARBA" id="ARBA00023180"/>
    </source>
</evidence>
<sequence>MPSAWSRGAPGPGVITLLLVALGNLGLCHARVEYGDVLPDSFPSAPAESLPNFLLEPQDAYIVKNKPVELTCRANPATQIYFKCNGEWVNQNDHLTAESLDEVTGLLVREVQIEVSRQQVEELFGLEDYWCQCVAWSSAGTTKSRRAYVRIAYVQACRYDKCFRESEKPSVGSYHRA</sequence>
<dbReference type="OrthoDB" id="5973910at2759"/>
<dbReference type="SUPFAM" id="SSF48726">
    <property type="entry name" value="Immunoglobulin"/>
    <property type="match status" value="1"/>
</dbReference>
<feature type="signal peptide" evidence="9">
    <location>
        <begin position="1"/>
        <end position="30"/>
    </location>
</feature>
<dbReference type="Gene3D" id="2.60.40.10">
    <property type="entry name" value="Immunoglobulins"/>
    <property type="match status" value="1"/>
</dbReference>
<comment type="similarity">
    <text evidence="2">Belongs to the unc-5 family.</text>
</comment>
<feature type="chain" id="PRO_5026651263" evidence="9">
    <location>
        <begin position="31"/>
        <end position="177"/>
    </location>
</feature>
<keyword evidence="3" id="KW-0217">Developmental protein</keyword>
<keyword evidence="6" id="KW-0675">Receptor</keyword>
<protein>
    <submittedName>
        <fullName evidence="12">Netrin receptor UNC5B-like</fullName>
    </submittedName>
</protein>
<feature type="domain" description="Netrin receptor UNC5A-D-like N-terminal" evidence="10">
    <location>
        <begin position="47"/>
        <end position="149"/>
    </location>
</feature>
<name>A0A6I9YV69_9SAUR</name>
<evidence type="ECO:0000256" key="2">
    <source>
        <dbReference type="ARBA" id="ARBA00009844"/>
    </source>
</evidence>
<dbReference type="InterPro" id="IPR036179">
    <property type="entry name" value="Ig-like_dom_sf"/>
</dbReference>
<evidence type="ECO:0000256" key="6">
    <source>
        <dbReference type="ARBA" id="ARBA00023170"/>
    </source>
</evidence>
<dbReference type="AlphaFoldDB" id="A0A6I9YV69"/>
<keyword evidence="11" id="KW-1185">Reference proteome</keyword>
<dbReference type="Pfam" id="PF25609">
    <property type="entry name" value="Unc5_NetrinR_N"/>
    <property type="match status" value="1"/>
</dbReference>
<accession>A0A6I9YV69</accession>
<evidence type="ECO:0000259" key="10">
    <source>
        <dbReference type="Pfam" id="PF25609"/>
    </source>
</evidence>
<comment type="subcellular location">
    <subcellularLocation>
        <location evidence="1">Membrane</location>
        <topology evidence="1">Single-pass type I membrane protein</topology>
    </subcellularLocation>
</comment>
<dbReference type="GO" id="GO:0016020">
    <property type="term" value="C:membrane"/>
    <property type="evidence" value="ECO:0007669"/>
    <property type="project" value="UniProtKB-SubCell"/>
</dbReference>
<gene>
    <name evidence="12" type="primary">LOC106554379</name>
</gene>
<reference evidence="12" key="1">
    <citation type="submission" date="2025-08" db="UniProtKB">
        <authorList>
            <consortium name="RefSeq"/>
        </authorList>
    </citation>
    <scope>IDENTIFICATION</scope>
    <source>
        <tissue evidence="12">Skeletal muscle</tissue>
    </source>
</reference>
<dbReference type="InterPro" id="IPR013783">
    <property type="entry name" value="Ig-like_fold"/>
</dbReference>
<evidence type="ECO:0000313" key="11">
    <source>
        <dbReference type="Proteomes" id="UP000504617"/>
    </source>
</evidence>
<keyword evidence="5" id="KW-1015">Disulfide bond</keyword>
<dbReference type="GeneID" id="106554379"/>
<keyword evidence="9" id="KW-0732">Signal</keyword>
<keyword evidence="8" id="KW-0393">Immunoglobulin domain</keyword>
<dbReference type="InterPro" id="IPR057755">
    <property type="entry name" value="UNC5A-D-like_N"/>
</dbReference>
<evidence type="ECO:0000256" key="9">
    <source>
        <dbReference type="SAM" id="SignalP"/>
    </source>
</evidence>
<organism evidence="11 12">
    <name type="scientific">Thamnophis sirtalis</name>
    <dbReference type="NCBI Taxonomy" id="35019"/>
    <lineage>
        <taxon>Eukaryota</taxon>
        <taxon>Metazoa</taxon>
        <taxon>Chordata</taxon>
        <taxon>Craniata</taxon>
        <taxon>Vertebrata</taxon>
        <taxon>Euteleostomi</taxon>
        <taxon>Lepidosauria</taxon>
        <taxon>Squamata</taxon>
        <taxon>Bifurcata</taxon>
        <taxon>Unidentata</taxon>
        <taxon>Episquamata</taxon>
        <taxon>Toxicofera</taxon>
        <taxon>Serpentes</taxon>
        <taxon>Colubroidea</taxon>
        <taxon>Colubridae</taxon>
        <taxon>Natricinae</taxon>
        <taxon>Thamnophis</taxon>
    </lineage>
</organism>
<evidence type="ECO:0000256" key="5">
    <source>
        <dbReference type="ARBA" id="ARBA00023157"/>
    </source>
</evidence>
<proteinExistence type="inferred from homology"/>
<evidence type="ECO:0000256" key="4">
    <source>
        <dbReference type="ARBA" id="ARBA00023136"/>
    </source>
</evidence>
<dbReference type="KEGG" id="tsr:106554379"/>
<evidence type="ECO:0000256" key="1">
    <source>
        <dbReference type="ARBA" id="ARBA00004479"/>
    </source>
</evidence>
<dbReference type="FunFam" id="2.60.40.10:FF:000037">
    <property type="entry name" value="Unc-5 netrin receptor C"/>
    <property type="match status" value="1"/>
</dbReference>
<dbReference type="RefSeq" id="XP_013928503.1">
    <property type="nucleotide sequence ID" value="XM_014073028.1"/>
</dbReference>
<evidence type="ECO:0000256" key="3">
    <source>
        <dbReference type="ARBA" id="ARBA00022473"/>
    </source>
</evidence>
<evidence type="ECO:0000313" key="12">
    <source>
        <dbReference type="RefSeq" id="XP_013928503.1"/>
    </source>
</evidence>